<reference evidence="4 5" key="1">
    <citation type="journal article" date="2018" name="PLoS Genet.">
        <title>Population sequencing reveals clonal diversity and ancestral inbreeding in the grapevine cultivar Chardonnay.</title>
        <authorList>
            <person name="Roach M.J."/>
            <person name="Johnson D.L."/>
            <person name="Bohlmann J."/>
            <person name="van Vuuren H.J."/>
            <person name="Jones S.J."/>
            <person name="Pretorius I.S."/>
            <person name="Schmidt S.A."/>
            <person name="Borneman A.R."/>
        </authorList>
    </citation>
    <scope>NUCLEOTIDE SEQUENCE [LARGE SCALE GENOMIC DNA]</scope>
    <source>
        <strain evidence="5">cv. Chardonnay</strain>
        <tissue evidence="4">Leaf</tissue>
    </source>
</reference>
<evidence type="ECO:0000313" key="5">
    <source>
        <dbReference type="Proteomes" id="UP000288805"/>
    </source>
</evidence>
<dbReference type="AlphaFoldDB" id="A0A438FSG3"/>
<dbReference type="InterPro" id="IPR025875">
    <property type="entry name" value="Leu-rich_rpt_4"/>
</dbReference>
<protein>
    <submittedName>
        <fullName evidence="4">Uncharacterized protein</fullName>
    </submittedName>
</protein>
<dbReference type="EMBL" id="QGNW01000756">
    <property type="protein sequence ID" value="RVW62899.1"/>
    <property type="molecule type" value="Genomic_DNA"/>
</dbReference>
<dbReference type="InterPro" id="IPR032675">
    <property type="entry name" value="LRR_dom_sf"/>
</dbReference>
<proteinExistence type="predicted"/>
<feature type="compositionally biased region" description="Low complexity" evidence="3">
    <location>
        <begin position="212"/>
        <end position="227"/>
    </location>
</feature>
<feature type="compositionally biased region" description="Basic and acidic residues" evidence="3">
    <location>
        <begin position="234"/>
        <end position="245"/>
    </location>
</feature>
<gene>
    <name evidence="4" type="ORF">CK203_059762</name>
</gene>
<keyword evidence="2" id="KW-0677">Repeat</keyword>
<dbReference type="InterPro" id="IPR003591">
    <property type="entry name" value="Leu-rich_rpt_typical-subtyp"/>
</dbReference>
<keyword evidence="1" id="KW-0433">Leucine-rich repeat</keyword>
<evidence type="ECO:0000256" key="3">
    <source>
        <dbReference type="SAM" id="MobiDB-lite"/>
    </source>
</evidence>
<accession>A0A438FSG3</accession>
<evidence type="ECO:0000313" key="4">
    <source>
        <dbReference type="EMBL" id="RVW62899.1"/>
    </source>
</evidence>
<comment type="caution">
    <text evidence="4">The sequence shown here is derived from an EMBL/GenBank/DDBJ whole genome shotgun (WGS) entry which is preliminary data.</text>
</comment>
<feature type="region of interest" description="Disordered" evidence="3">
    <location>
        <begin position="188"/>
        <end position="245"/>
    </location>
</feature>
<sequence length="245" mass="27693">MEGDIPNHIWHLSSLEELYLDGNHFSSLPTGISRLTNLRVLDLSHCKNLQQIPELPSSLRFLDVHCSDGISSNPPPLPIHAMVNYCKPEIWVPWVHACHTSCIGNGISIVIPISGILEWIRYQSMGGHKVTIELPLNWYENNYNEPEKAFLFKTIHPSQESPYSLKAFACWDLLYAVLMNPTMDLPMNLADTSDNEPDNGSAYQSQYESSDNEPNSESAYESPYESADTSDNEPDNRSTYESENE</sequence>
<dbReference type="Gene3D" id="3.80.10.10">
    <property type="entry name" value="Ribonuclease Inhibitor"/>
    <property type="match status" value="1"/>
</dbReference>
<dbReference type="PANTHER" id="PTHR16083">
    <property type="entry name" value="LEUCINE RICH REPEAT CONTAINING PROTEIN"/>
    <property type="match status" value="1"/>
</dbReference>
<name>A0A438FSG3_VITVI</name>
<dbReference type="InterPro" id="IPR001611">
    <property type="entry name" value="Leu-rich_rpt"/>
</dbReference>
<evidence type="ECO:0000256" key="1">
    <source>
        <dbReference type="ARBA" id="ARBA00022614"/>
    </source>
</evidence>
<dbReference type="Pfam" id="PF12799">
    <property type="entry name" value="LRR_4"/>
    <property type="match status" value="1"/>
</dbReference>
<organism evidence="4 5">
    <name type="scientific">Vitis vinifera</name>
    <name type="common">Grape</name>
    <dbReference type="NCBI Taxonomy" id="29760"/>
    <lineage>
        <taxon>Eukaryota</taxon>
        <taxon>Viridiplantae</taxon>
        <taxon>Streptophyta</taxon>
        <taxon>Embryophyta</taxon>
        <taxon>Tracheophyta</taxon>
        <taxon>Spermatophyta</taxon>
        <taxon>Magnoliopsida</taxon>
        <taxon>eudicotyledons</taxon>
        <taxon>Gunneridae</taxon>
        <taxon>Pentapetalae</taxon>
        <taxon>rosids</taxon>
        <taxon>Vitales</taxon>
        <taxon>Vitaceae</taxon>
        <taxon>Viteae</taxon>
        <taxon>Vitis</taxon>
    </lineage>
</organism>
<dbReference type="PANTHER" id="PTHR16083:SF83">
    <property type="entry name" value="LEUCINE-RICH REPEAT-CONTAINING PROTEIN 40"/>
    <property type="match status" value="1"/>
</dbReference>
<dbReference type="SMART" id="SM00369">
    <property type="entry name" value="LRR_TYP"/>
    <property type="match status" value="1"/>
</dbReference>
<dbReference type="SUPFAM" id="SSF52058">
    <property type="entry name" value="L domain-like"/>
    <property type="match status" value="1"/>
</dbReference>
<dbReference type="PROSITE" id="PS51450">
    <property type="entry name" value="LRR"/>
    <property type="match status" value="2"/>
</dbReference>
<dbReference type="Proteomes" id="UP000288805">
    <property type="component" value="Unassembled WGS sequence"/>
</dbReference>
<evidence type="ECO:0000256" key="2">
    <source>
        <dbReference type="ARBA" id="ARBA00022737"/>
    </source>
</evidence>